<evidence type="ECO:0000313" key="5">
    <source>
        <dbReference type="Proteomes" id="UP001412067"/>
    </source>
</evidence>
<dbReference type="SUPFAM" id="SSF88723">
    <property type="entry name" value="PIN domain-like"/>
    <property type="match status" value="1"/>
</dbReference>
<evidence type="ECO:0000256" key="2">
    <source>
        <dbReference type="ARBA" id="ARBA00022801"/>
    </source>
</evidence>
<evidence type="ECO:0000259" key="3">
    <source>
        <dbReference type="SMART" id="SM00475"/>
    </source>
</evidence>
<name>A0ABR2MT91_9ASPA</name>
<keyword evidence="2" id="KW-0378">Hydrolase</keyword>
<accession>A0ABR2MT91</accession>
<dbReference type="InterPro" id="IPR038969">
    <property type="entry name" value="FEN"/>
</dbReference>
<protein>
    <recommendedName>
        <fullName evidence="3">5'-3' exonuclease domain-containing protein</fullName>
    </recommendedName>
</protein>
<feature type="domain" description="5'-3' exonuclease" evidence="3">
    <location>
        <begin position="66"/>
        <end position="333"/>
    </location>
</feature>
<organism evidence="4 5">
    <name type="scientific">Platanthera guangdongensis</name>
    <dbReference type="NCBI Taxonomy" id="2320717"/>
    <lineage>
        <taxon>Eukaryota</taxon>
        <taxon>Viridiplantae</taxon>
        <taxon>Streptophyta</taxon>
        <taxon>Embryophyta</taxon>
        <taxon>Tracheophyta</taxon>
        <taxon>Spermatophyta</taxon>
        <taxon>Magnoliopsida</taxon>
        <taxon>Liliopsida</taxon>
        <taxon>Asparagales</taxon>
        <taxon>Orchidaceae</taxon>
        <taxon>Orchidoideae</taxon>
        <taxon>Orchideae</taxon>
        <taxon>Orchidinae</taxon>
        <taxon>Platanthera</taxon>
    </lineage>
</organism>
<dbReference type="Gene3D" id="3.40.50.1010">
    <property type="entry name" value="5'-nuclease"/>
    <property type="match status" value="1"/>
</dbReference>
<dbReference type="EMBL" id="JBBWWR010000005">
    <property type="protein sequence ID" value="KAK8967424.1"/>
    <property type="molecule type" value="Genomic_DNA"/>
</dbReference>
<evidence type="ECO:0000313" key="4">
    <source>
        <dbReference type="EMBL" id="KAK8967424.1"/>
    </source>
</evidence>
<dbReference type="Gene3D" id="1.10.150.20">
    <property type="entry name" value="5' to 3' exonuclease, C-terminal subdomain"/>
    <property type="match status" value="1"/>
</dbReference>
<comment type="caution">
    <text evidence="4">The sequence shown here is derived from an EMBL/GenBank/DDBJ whole genome shotgun (WGS) entry which is preliminary data.</text>
</comment>
<dbReference type="SMART" id="SM00475">
    <property type="entry name" value="53EXOc"/>
    <property type="match status" value="1"/>
</dbReference>
<dbReference type="Pfam" id="PF02739">
    <property type="entry name" value="5_3_exonuc_N"/>
    <property type="match status" value="1"/>
</dbReference>
<sequence length="388" mass="43806">MSAGLIGKAFCPPHLLHTSPAAVRSSSPQQLRLDIIPLSKVSVGDNFLRDEAVYVPQQNSHKHLEGKPRVFFLDVNPICYQGSQPSLLSFANWLSLFFSQVSLRDPVIAVLDGDDCNEYRRQLLPSYKAHRRKFIGHWPGLQIRSDISVSSSEVQISDVLRQCNVPVIKVKGFEADDVVATLTDQVLQRGHQVIIASPDKDFKQLISEDVQIVMPMPELRRWSFYTLRHYLEQYKCHPSSDLSLRCIIGDEVDGVPGIQNVAPGFGRQTALKLLRKHGSLANLLGAAAVRTVGKQYAQDALTKHADYLWRNFQVLSLRRNAEVHLQEEWLSERMACNDSGVLTRFFQVLDKAKSFGDRILIPTFYISPDDTNDNEENFEKIEVDVGSH</sequence>
<dbReference type="PANTHER" id="PTHR42646:SF4">
    <property type="entry name" value="5'-3' EXONUCLEASE FAMILY PROTEIN"/>
    <property type="match status" value="1"/>
</dbReference>
<dbReference type="InterPro" id="IPR036279">
    <property type="entry name" value="5-3_exonuclease_C_sf"/>
</dbReference>
<dbReference type="PANTHER" id="PTHR42646">
    <property type="entry name" value="FLAP ENDONUCLEASE XNI"/>
    <property type="match status" value="1"/>
</dbReference>
<evidence type="ECO:0000256" key="1">
    <source>
        <dbReference type="ARBA" id="ARBA00022722"/>
    </source>
</evidence>
<dbReference type="InterPro" id="IPR029060">
    <property type="entry name" value="PIN-like_dom_sf"/>
</dbReference>
<gene>
    <name evidence="4" type="ORF">KSP40_PGU021682</name>
</gene>
<dbReference type="Proteomes" id="UP001412067">
    <property type="component" value="Unassembled WGS sequence"/>
</dbReference>
<proteinExistence type="predicted"/>
<reference evidence="4 5" key="1">
    <citation type="journal article" date="2022" name="Nat. Plants">
        <title>Genomes of leafy and leafless Platanthera orchids illuminate the evolution of mycoheterotrophy.</title>
        <authorList>
            <person name="Li M.H."/>
            <person name="Liu K.W."/>
            <person name="Li Z."/>
            <person name="Lu H.C."/>
            <person name="Ye Q.L."/>
            <person name="Zhang D."/>
            <person name="Wang J.Y."/>
            <person name="Li Y.F."/>
            <person name="Zhong Z.M."/>
            <person name="Liu X."/>
            <person name="Yu X."/>
            <person name="Liu D.K."/>
            <person name="Tu X.D."/>
            <person name="Liu B."/>
            <person name="Hao Y."/>
            <person name="Liao X.Y."/>
            <person name="Jiang Y.T."/>
            <person name="Sun W.H."/>
            <person name="Chen J."/>
            <person name="Chen Y.Q."/>
            <person name="Ai Y."/>
            <person name="Zhai J.W."/>
            <person name="Wu S.S."/>
            <person name="Zhou Z."/>
            <person name="Hsiao Y.Y."/>
            <person name="Wu W.L."/>
            <person name="Chen Y.Y."/>
            <person name="Lin Y.F."/>
            <person name="Hsu J.L."/>
            <person name="Li C.Y."/>
            <person name="Wang Z.W."/>
            <person name="Zhao X."/>
            <person name="Zhong W.Y."/>
            <person name="Ma X.K."/>
            <person name="Ma L."/>
            <person name="Huang J."/>
            <person name="Chen G.Z."/>
            <person name="Huang M.Z."/>
            <person name="Huang L."/>
            <person name="Peng D.H."/>
            <person name="Luo Y.B."/>
            <person name="Zou S.Q."/>
            <person name="Chen S.P."/>
            <person name="Lan S."/>
            <person name="Tsai W.C."/>
            <person name="Van de Peer Y."/>
            <person name="Liu Z.J."/>
        </authorList>
    </citation>
    <scope>NUCLEOTIDE SEQUENCE [LARGE SCALE GENOMIC DNA]</scope>
    <source>
        <strain evidence="4">Lor288</strain>
    </source>
</reference>
<dbReference type="CDD" id="cd09859">
    <property type="entry name" value="PIN_53EXO"/>
    <property type="match status" value="1"/>
</dbReference>
<dbReference type="InterPro" id="IPR020046">
    <property type="entry name" value="5-3_exonucl_a-hlix_arch_N"/>
</dbReference>
<dbReference type="InterPro" id="IPR002421">
    <property type="entry name" value="5-3_exonuclease"/>
</dbReference>
<dbReference type="SUPFAM" id="SSF47807">
    <property type="entry name" value="5' to 3' exonuclease, C-terminal subdomain"/>
    <property type="match status" value="1"/>
</dbReference>
<keyword evidence="5" id="KW-1185">Reference proteome</keyword>
<keyword evidence="1" id="KW-0540">Nuclease</keyword>